<proteinExistence type="predicted"/>
<feature type="domain" description="ABC transporter" evidence="4">
    <location>
        <begin position="4"/>
        <end position="256"/>
    </location>
</feature>
<evidence type="ECO:0000259" key="4">
    <source>
        <dbReference type="PROSITE" id="PS50893"/>
    </source>
</evidence>
<dbReference type="InterPro" id="IPR027417">
    <property type="entry name" value="P-loop_NTPase"/>
</dbReference>
<name>A0A9X1XWH9_9BACL</name>
<dbReference type="EMBL" id="JALPRK010000004">
    <property type="protein sequence ID" value="MCK8486870.1"/>
    <property type="molecule type" value="Genomic_DNA"/>
</dbReference>
<dbReference type="Proteomes" id="UP001139534">
    <property type="component" value="Unassembled WGS sequence"/>
</dbReference>
<dbReference type="Pfam" id="PF00005">
    <property type="entry name" value="ABC_tran"/>
    <property type="match status" value="2"/>
</dbReference>
<dbReference type="AlphaFoldDB" id="A0A9X1XWH9"/>
<evidence type="ECO:0000256" key="2">
    <source>
        <dbReference type="ARBA" id="ARBA00022840"/>
    </source>
</evidence>
<evidence type="ECO:0000256" key="1">
    <source>
        <dbReference type="ARBA" id="ARBA00022741"/>
    </source>
</evidence>
<dbReference type="InterPro" id="IPR003439">
    <property type="entry name" value="ABC_transporter-like_ATP-bd"/>
</dbReference>
<protein>
    <submittedName>
        <fullName evidence="5">ATP-binding cassette domain-containing protein</fullName>
    </submittedName>
</protein>
<dbReference type="SMART" id="SM00382">
    <property type="entry name" value="AAA"/>
    <property type="match status" value="2"/>
</dbReference>
<dbReference type="CDD" id="cd03221">
    <property type="entry name" value="ABCF_EF-3"/>
    <property type="match status" value="2"/>
</dbReference>
<dbReference type="GO" id="GO:0005524">
    <property type="term" value="F:ATP binding"/>
    <property type="evidence" value="ECO:0007669"/>
    <property type="project" value="UniProtKB-KW"/>
</dbReference>
<evidence type="ECO:0000256" key="3">
    <source>
        <dbReference type="SAM" id="Coils"/>
    </source>
</evidence>
<dbReference type="SUPFAM" id="SSF52540">
    <property type="entry name" value="P-loop containing nucleoside triphosphate hydrolases"/>
    <property type="match status" value="2"/>
</dbReference>
<keyword evidence="3" id="KW-0175">Coiled coil</keyword>
<dbReference type="RefSeq" id="WP_248551072.1">
    <property type="nucleotide sequence ID" value="NZ_JALPRK010000004.1"/>
</dbReference>
<dbReference type="PANTHER" id="PTHR42855">
    <property type="entry name" value="ABC TRANSPORTER ATP-BINDING SUBUNIT"/>
    <property type="match status" value="1"/>
</dbReference>
<dbReference type="FunFam" id="3.40.50.300:FF:000011">
    <property type="entry name" value="Putative ABC transporter ATP-binding component"/>
    <property type="match status" value="1"/>
</dbReference>
<evidence type="ECO:0000313" key="5">
    <source>
        <dbReference type="EMBL" id="MCK8486870.1"/>
    </source>
</evidence>
<dbReference type="InterPro" id="IPR051309">
    <property type="entry name" value="ABCF_ATPase"/>
</dbReference>
<dbReference type="Pfam" id="PF12848">
    <property type="entry name" value="ABC_tran_Xtn"/>
    <property type="match status" value="1"/>
</dbReference>
<dbReference type="InterPro" id="IPR017871">
    <property type="entry name" value="ABC_transporter-like_CS"/>
</dbReference>
<dbReference type="InterPro" id="IPR032781">
    <property type="entry name" value="ABC_tran_Xtn"/>
</dbReference>
<reference evidence="5" key="1">
    <citation type="submission" date="2022-04" db="EMBL/GenBank/DDBJ databases">
        <authorList>
            <person name="Seo M.-J."/>
        </authorList>
    </citation>
    <scope>NUCLEOTIDE SEQUENCE</scope>
    <source>
        <strain evidence="5">MBLB2552</strain>
    </source>
</reference>
<gene>
    <name evidence="5" type="ORF">M0651_06735</name>
</gene>
<evidence type="ECO:0000313" key="6">
    <source>
        <dbReference type="Proteomes" id="UP001139534"/>
    </source>
</evidence>
<feature type="coiled-coil region" evidence="3">
    <location>
        <begin position="245"/>
        <end position="272"/>
    </location>
</feature>
<dbReference type="InterPro" id="IPR003593">
    <property type="entry name" value="AAA+_ATPase"/>
</dbReference>
<sequence length="509" mass="57587">MSLLEMSGITHHYADKELYREVSLELHAGEHMGLVGQNGAGKSTLIRMLTGELIPDQGLIKWQPRLRLGHLDQYARIPGNITIRSYMQTAFEELYALERKMTEIYREVANTGDESKLKQAASCQEKLEAGDFYGIDSRIEQTAMGLGIHAMGIERTMSELSGGQRARVILAKLLLSEPDVLLLDEPTNFLDREHVEWLADALVAFRGAYVIVSHDASFLQKVTNCICDIEFGSIRKYPGSYNEFVRQKEHLRRDYERRYEAQQKKIESTESYIRKNIAGVNSKIAQGRRKQLERMDRLGPPLQTHPPAFRFQELAAPGLVALETRRLVVGYGQPLLPPLSFKVPGGQKLVITGFNGIGKSTLLNTLVRRLAPVSGDARFADRVHTGYFEQELAWENPVLTPIQYISNYRPDLDGKDIRKHLARCGINQTLASRAIETLSGGEQSKVKLCRLLLTPCNFLILDEPTNHLDQEAKEALRQALIEFRGSVLLVSHEQSFYQDWADRVMRIGK</sequence>
<feature type="domain" description="ABC transporter" evidence="4">
    <location>
        <begin position="309"/>
        <end position="509"/>
    </location>
</feature>
<dbReference type="PROSITE" id="PS50893">
    <property type="entry name" value="ABC_TRANSPORTER_2"/>
    <property type="match status" value="2"/>
</dbReference>
<dbReference type="Gene3D" id="3.40.50.300">
    <property type="entry name" value="P-loop containing nucleotide triphosphate hydrolases"/>
    <property type="match status" value="2"/>
</dbReference>
<dbReference type="GO" id="GO:0016887">
    <property type="term" value="F:ATP hydrolysis activity"/>
    <property type="evidence" value="ECO:0007669"/>
    <property type="project" value="InterPro"/>
</dbReference>
<keyword evidence="6" id="KW-1185">Reference proteome</keyword>
<dbReference type="PROSITE" id="PS00211">
    <property type="entry name" value="ABC_TRANSPORTER_1"/>
    <property type="match status" value="2"/>
</dbReference>
<accession>A0A9X1XWH9</accession>
<keyword evidence="1" id="KW-0547">Nucleotide-binding</keyword>
<keyword evidence="2 5" id="KW-0067">ATP-binding</keyword>
<dbReference type="PANTHER" id="PTHR42855:SF2">
    <property type="entry name" value="DRUG RESISTANCE ABC TRANSPORTER,ATP-BINDING PROTEIN"/>
    <property type="match status" value="1"/>
</dbReference>
<organism evidence="5 6">
    <name type="scientific">Paenibacillus mellifer</name>
    <dbReference type="NCBI Taxonomy" id="2937794"/>
    <lineage>
        <taxon>Bacteria</taxon>
        <taxon>Bacillati</taxon>
        <taxon>Bacillota</taxon>
        <taxon>Bacilli</taxon>
        <taxon>Bacillales</taxon>
        <taxon>Paenibacillaceae</taxon>
        <taxon>Paenibacillus</taxon>
    </lineage>
</organism>
<comment type="caution">
    <text evidence="5">The sequence shown here is derived from an EMBL/GenBank/DDBJ whole genome shotgun (WGS) entry which is preliminary data.</text>
</comment>